<keyword evidence="3" id="KW-1185">Reference proteome</keyword>
<proteinExistence type="predicted"/>
<dbReference type="RefSeq" id="XP_016268598.1">
    <property type="nucleotide sequence ID" value="XM_016401545.1"/>
</dbReference>
<dbReference type="EMBL" id="KN847332">
    <property type="protein sequence ID" value="KIW48382.1"/>
    <property type="molecule type" value="Genomic_DNA"/>
</dbReference>
<dbReference type="AlphaFoldDB" id="A0A0D2CER6"/>
<organism evidence="2 3">
    <name type="scientific">Exophiala oligosperma</name>
    <dbReference type="NCBI Taxonomy" id="215243"/>
    <lineage>
        <taxon>Eukaryota</taxon>
        <taxon>Fungi</taxon>
        <taxon>Dikarya</taxon>
        <taxon>Ascomycota</taxon>
        <taxon>Pezizomycotina</taxon>
        <taxon>Eurotiomycetes</taxon>
        <taxon>Chaetothyriomycetidae</taxon>
        <taxon>Chaetothyriales</taxon>
        <taxon>Herpotrichiellaceae</taxon>
        <taxon>Exophiala</taxon>
    </lineage>
</organism>
<sequence length="396" mass="44443">MTDSTYPNDAHLAGLVQAAPAAADEHAERVVYVKYDESYNHYESMLPPEALGDAPDPAAEPNSLNRRYSGSVLFREPPSKSRSHKSSSANVFESLDLAPEDFRRLQVAAKIFLFDEDHPERMEVIRHKSSSGTAADIRLRLWKCAESFLSEHGNGDKFFGPGDAERPRTLIWPEHGETIIKNMLPLIRKLVTNERQRIYTYATRHRRQRPAQYQTTARLIREQNERTISQIDVAMPDTQTPEPANIAPIASEDTSRPVTGSETLSWEVAEPSSIVPNDDAIVATSPSQPRTAFKQTIVIYVNVVSNTGGARRRVIPRFELTPETAPSLATLMDQVSRRYRAATGNRVTRKDRRPVVQVWLADGLVTVLNDGEWMVALINAGVVDWMDSEVRVLVEM</sequence>
<evidence type="ECO:0000313" key="2">
    <source>
        <dbReference type="EMBL" id="KIW48382.1"/>
    </source>
</evidence>
<gene>
    <name evidence="2" type="ORF">PV06_00976</name>
</gene>
<name>A0A0D2CER6_9EURO</name>
<accession>A0A0D2CER6</accession>
<dbReference type="VEuPathDB" id="FungiDB:PV06_00976"/>
<evidence type="ECO:0000313" key="3">
    <source>
        <dbReference type="Proteomes" id="UP000053342"/>
    </source>
</evidence>
<dbReference type="OrthoDB" id="5373017at2759"/>
<dbReference type="Proteomes" id="UP000053342">
    <property type="component" value="Unassembled WGS sequence"/>
</dbReference>
<reference evidence="2 3" key="1">
    <citation type="submission" date="2015-01" db="EMBL/GenBank/DDBJ databases">
        <title>The Genome Sequence of Exophiala oligosperma CBS72588.</title>
        <authorList>
            <consortium name="The Broad Institute Genomics Platform"/>
            <person name="Cuomo C."/>
            <person name="de Hoog S."/>
            <person name="Gorbushina A."/>
            <person name="Stielow B."/>
            <person name="Teixiera M."/>
            <person name="Abouelleil A."/>
            <person name="Chapman S.B."/>
            <person name="Priest M."/>
            <person name="Young S.K."/>
            <person name="Wortman J."/>
            <person name="Nusbaum C."/>
            <person name="Birren B."/>
        </authorList>
    </citation>
    <scope>NUCLEOTIDE SEQUENCE [LARGE SCALE GENOMIC DNA]</scope>
    <source>
        <strain evidence="2 3">CBS 72588</strain>
    </source>
</reference>
<dbReference type="HOGENOM" id="CLU_026795_1_0_1"/>
<protein>
    <submittedName>
        <fullName evidence="2">Uncharacterized protein</fullName>
    </submittedName>
</protein>
<feature type="region of interest" description="Disordered" evidence="1">
    <location>
        <begin position="46"/>
        <end position="68"/>
    </location>
</feature>
<dbReference type="GeneID" id="27353050"/>
<evidence type="ECO:0000256" key="1">
    <source>
        <dbReference type="SAM" id="MobiDB-lite"/>
    </source>
</evidence>
<dbReference type="STRING" id="215243.A0A0D2CER6"/>